<accession>A0A7S1ZPR9</accession>
<organism evidence="1">
    <name type="scientific">Trieres chinensis</name>
    <name type="common">Marine centric diatom</name>
    <name type="synonym">Odontella sinensis</name>
    <dbReference type="NCBI Taxonomy" id="1514140"/>
    <lineage>
        <taxon>Eukaryota</taxon>
        <taxon>Sar</taxon>
        <taxon>Stramenopiles</taxon>
        <taxon>Ochrophyta</taxon>
        <taxon>Bacillariophyta</taxon>
        <taxon>Mediophyceae</taxon>
        <taxon>Biddulphiophycidae</taxon>
        <taxon>Eupodiscales</taxon>
        <taxon>Parodontellaceae</taxon>
        <taxon>Trieres</taxon>
    </lineage>
</organism>
<gene>
    <name evidence="1" type="ORF">OSIN01602_LOCUS12787</name>
</gene>
<dbReference type="AlphaFoldDB" id="A0A7S1ZPR9"/>
<reference evidence="1" key="1">
    <citation type="submission" date="2021-01" db="EMBL/GenBank/DDBJ databases">
        <authorList>
            <person name="Corre E."/>
            <person name="Pelletier E."/>
            <person name="Niang G."/>
            <person name="Scheremetjew M."/>
            <person name="Finn R."/>
            <person name="Kale V."/>
            <person name="Holt S."/>
            <person name="Cochrane G."/>
            <person name="Meng A."/>
            <person name="Brown T."/>
            <person name="Cohen L."/>
        </authorList>
    </citation>
    <scope>NUCLEOTIDE SEQUENCE</scope>
    <source>
        <strain evidence="1">Grunow 1884</strain>
    </source>
</reference>
<protein>
    <submittedName>
        <fullName evidence="1">Uncharacterized protein</fullName>
    </submittedName>
</protein>
<proteinExistence type="predicted"/>
<dbReference type="EMBL" id="HBGO01022250">
    <property type="protein sequence ID" value="CAD9344838.1"/>
    <property type="molecule type" value="Transcribed_RNA"/>
</dbReference>
<name>A0A7S1ZPR9_TRICV</name>
<evidence type="ECO:0000313" key="1">
    <source>
        <dbReference type="EMBL" id="CAD9344838.1"/>
    </source>
</evidence>
<sequence>MDLRGNAEHLPSLNFNEPAVQMQIISMHEKASASAPSVKDGGSPELHERMWLAEFNAWTVNRDGCRDEREAGGGGEATAVAATCGRDVMFPAEGSICMGTWVENSRGLMLRSAYPDLGICLPTNLMHPDDLAELASKGLYDPVVVSSTDDSSSWCPVFKGWSEAKSDFCVEAWSRTKGIRFTDFDEVEEMSNEEIREL</sequence>